<dbReference type="Proteomes" id="UP000228945">
    <property type="component" value="Chromosome"/>
</dbReference>
<evidence type="ECO:0000313" key="3">
    <source>
        <dbReference type="Proteomes" id="UP000228945"/>
    </source>
</evidence>
<dbReference type="Pfam" id="PF06114">
    <property type="entry name" value="Peptidase_M78"/>
    <property type="match status" value="1"/>
</dbReference>
<dbReference type="InterPro" id="IPR052345">
    <property type="entry name" value="Rad_response_metalloprotease"/>
</dbReference>
<dbReference type="EMBL" id="CP024201">
    <property type="protein sequence ID" value="ATQ42434.1"/>
    <property type="molecule type" value="Genomic_DNA"/>
</dbReference>
<dbReference type="PANTHER" id="PTHR43236">
    <property type="entry name" value="ANTITOXIN HIGA1"/>
    <property type="match status" value="1"/>
</dbReference>
<reference evidence="2 3" key="1">
    <citation type="submission" date="2017-10" db="EMBL/GenBank/DDBJ databases">
        <title>Genome sequence of Caulobacter mirabilis FWC38.</title>
        <authorList>
            <person name="Fiebig A."/>
            <person name="Crosson S."/>
        </authorList>
    </citation>
    <scope>NUCLEOTIDE SEQUENCE [LARGE SCALE GENOMIC DNA]</scope>
    <source>
        <strain evidence="2 3">FWC 38</strain>
    </source>
</reference>
<dbReference type="PANTHER" id="PTHR43236:SF1">
    <property type="entry name" value="BLL7220 PROTEIN"/>
    <property type="match status" value="1"/>
</dbReference>
<dbReference type="Gene3D" id="1.10.10.2910">
    <property type="match status" value="1"/>
</dbReference>
<dbReference type="RefSeq" id="WP_099621691.1">
    <property type="nucleotide sequence ID" value="NZ_CP024201.1"/>
</dbReference>
<dbReference type="KEGG" id="cmb:CSW64_08410"/>
<feature type="domain" description="IrrE N-terminal-like" evidence="1">
    <location>
        <begin position="241"/>
        <end position="334"/>
    </location>
</feature>
<proteinExistence type="predicted"/>
<dbReference type="InterPro" id="IPR010982">
    <property type="entry name" value="Lambda_DNA-bd_dom_sf"/>
</dbReference>
<dbReference type="GO" id="GO:0003677">
    <property type="term" value="F:DNA binding"/>
    <property type="evidence" value="ECO:0007669"/>
    <property type="project" value="InterPro"/>
</dbReference>
<name>A0A2D2AWN8_9CAUL</name>
<dbReference type="InterPro" id="IPR010359">
    <property type="entry name" value="IrrE_HExxH"/>
</dbReference>
<keyword evidence="3" id="KW-1185">Reference proteome</keyword>
<evidence type="ECO:0000259" key="1">
    <source>
        <dbReference type="Pfam" id="PF06114"/>
    </source>
</evidence>
<dbReference type="Gene3D" id="1.10.260.40">
    <property type="entry name" value="lambda repressor-like DNA-binding domains"/>
    <property type="match status" value="1"/>
</dbReference>
<dbReference type="AlphaFoldDB" id="A0A2D2AWN8"/>
<protein>
    <recommendedName>
        <fullName evidence="1">IrrE N-terminal-like domain-containing protein</fullName>
    </recommendedName>
</protein>
<dbReference type="OrthoDB" id="9796786at2"/>
<accession>A0A2D2AWN8</accession>
<gene>
    <name evidence="2" type="ORF">CSW64_08410</name>
</gene>
<evidence type="ECO:0000313" key="2">
    <source>
        <dbReference type="EMBL" id="ATQ42434.1"/>
    </source>
</evidence>
<sequence>MSAAERFSPDWVSPPGDTIRDALACRDLTPDFLCQELGLSRTATDKLLVGDLFIDTELADGLATTLGASRQFWLSREFLYRERLGTQVQSAAPVDFATFKSELPLKDMRAFGWLKDFTELSGDQALKAFFEDTPGDWQRSGPCLAEQVRFRTSFAHKSNPAAVAAWLRQGVRSARRVNCAPWDAEKLRAALPAIRNLVRTKKPAEFFPKLVAIGQACGVAIVFVRTPAGCRASGATHFEAADKAIIQLSFRYRADDHFWFTVFHEIGHLLLHPTSPLFVEGQDYEMTEEESEANRFASSILIPAEFEDDLRTVRRDFRALARLAKRVGVSAGILVGQMQNRGLLQHHQMNFLKERYDWTDVADFTL</sequence>
<dbReference type="SUPFAM" id="SSF47413">
    <property type="entry name" value="lambda repressor-like DNA-binding domains"/>
    <property type="match status" value="1"/>
</dbReference>
<organism evidence="2 3">
    <name type="scientific">Caulobacter mirabilis</name>
    <dbReference type="NCBI Taxonomy" id="69666"/>
    <lineage>
        <taxon>Bacteria</taxon>
        <taxon>Pseudomonadati</taxon>
        <taxon>Pseudomonadota</taxon>
        <taxon>Alphaproteobacteria</taxon>
        <taxon>Caulobacterales</taxon>
        <taxon>Caulobacteraceae</taxon>
        <taxon>Caulobacter</taxon>
    </lineage>
</organism>